<dbReference type="PANTHER" id="PTHR34818">
    <property type="entry name" value="PROTEIN BLI-3"/>
    <property type="match status" value="1"/>
</dbReference>
<dbReference type="Pfam" id="PF16242">
    <property type="entry name" value="Pyrid_ox_like"/>
    <property type="match status" value="1"/>
</dbReference>
<name>A0A7U3ZQN2_RUNSL</name>
<dbReference type="EMBL" id="CP002859">
    <property type="protein sequence ID" value="AEI51592.1"/>
    <property type="molecule type" value="Genomic_DNA"/>
</dbReference>
<accession>A0A7U3ZQN2</accession>
<evidence type="ECO:0000313" key="3">
    <source>
        <dbReference type="Proteomes" id="UP000000493"/>
    </source>
</evidence>
<sequence>MENSKGSPKTRKDFKEMVKDIRIAMLCTITSEGYIHSRPMGTSDVDEEGNIWFFTSESSQKINEVEDNSNVSVCYADPDDNTYVCVMGTAQIVHDRKKIDELWNPALKIWFPEGKEDPEIVLIKIDPISAEYWDSSSSKMVVLFNMAKALVTGKEYDEGEYGKINL</sequence>
<dbReference type="InterPro" id="IPR052917">
    <property type="entry name" value="Stress-Dev_Protein"/>
</dbReference>
<dbReference type="AlphaFoldDB" id="A0A7U3ZQN2"/>
<proteinExistence type="predicted"/>
<dbReference type="RefSeq" id="WP_013930862.1">
    <property type="nucleotide sequence ID" value="NC_015703.1"/>
</dbReference>
<dbReference type="InterPro" id="IPR012349">
    <property type="entry name" value="Split_barrel_FMN-bd"/>
</dbReference>
<organism evidence="2 3">
    <name type="scientific">Runella slithyformis (strain ATCC 29530 / DSM 19594 / LMG 11500 / NCIMB 11436 / LSU 4)</name>
    <dbReference type="NCBI Taxonomy" id="761193"/>
    <lineage>
        <taxon>Bacteria</taxon>
        <taxon>Pseudomonadati</taxon>
        <taxon>Bacteroidota</taxon>
        <taxon>Cytophagia</taxon>
        <taxon>Cytophagales</taxon>
        <taxon>Spirosomataceae</taxon>
        <taxon>Runella</taxon>
    </lineage>
</organism>
<dbReference type="SUPFAM" id="SSF50475">
    <property type="entry name" value="FMN-binding split barrel"/>
    <property type="match status" value="1"/>
</dbReference>
<dbReference type="InterPro" id="IPR038725">
    <property type="entry name" value="YdaG_split_barrel_FMN-bd"/>
</dbReference>
<dbReference type="PANTHER" id="PTHR34818:SF1">
    <property type="entry name" value="PROTEIN BLI-3"/>
    <property type="match status" value="1"/>
</dbReference>
<dbReference type="KEGG" id="rsi:Runsl_5295"/>
<dbReference type="Gene3D" id="2.30.110.10">
    <property type="entry name" value="Electron Transport, Fmn-binding Protein, Chain A"/>
    <property type="match status" value="1"/>
</dbReference>
<reference evidence="3" key="1">
    <citation type="submission" date="2011-06" db="EMBL/GenBank/DDBJ databases">
        <title>The complete genome of chromosome of Runella slithyformis DSM 19594.</title>
        <authorList>
            <consortium name="US DOE Joint Genome Institute (JGI-PGF)"/>
            <person name="Lucas S."/>
            <person name="Han J."/>
            <person name="Lapidus A."/>
            <person name="Bruce D."/>
            <person name="Goodwin L."/>
            <person name="Pitluck S."/>
            <person name="Peters L."/>
            <person name="Kyrpides N."/>
            <person name="Mavromatis K."/>
            <person name="Ivanova N."/>
            <person name="Ovchinnikova G."/>
            <person name="Zhang X."/>
            <person name="Misra M."/>
            <person name="Detter J.C."/>
            <person name="Tapia R."/>
            <person name="Han C."/>
            <person name="Land M."/>
            <person name="Hauser L."/>
            <person name="Markowitz V."/>
            <person name="Cheng J.-F."/>
            <person name="Hugenholtz P."/>
            <person name="Woyke T."/>
            <person name="Wu D."/>
            <person name="Tindall B."/>
            <person name="Faehrich R."/>
            <person name="Brambilla E."/>
            <person name="Klenk H.-P."/>
            <person name="Eisen J.A."/>
        </authorList>
    </citation>
    <scope>NUCLEOTIDE SEQUENCE [LARGE SCALE GENOMIC DNA]</scope>
    <source>
        <strain evidence="3">ATCC 29530 / DSM 19594 / LMG 11500 / NCIMB 11436 / LSU 4</strain>
    </source>
</reference>
<dbReference type="Proteomes" id="UP000000493">
    <property type="component" value="Chromosome"/>
</dbReference>
<reference evidence="2 3" key="2">
    <citation type="journal article" date="2012" name="Stand. Genomic Sci.">
        <title>Complete genome sequence of the aquatic bacterium Runella slithyformis type strain (LSU 4(T)).</title>
        <authorList>
            <person name="Copeland A."/>
            <person name="Zhang X."/>
            <person name="Misra M."/>
            <person name="Lapidus A."/>
            <person name="Nolan M."/>
            <person name="Lucas S."/>
            <person name="Deshpande S."/>
            <person name="Cheng J.F."/>
            <person name="Tapia R."/>
            <person name="Goodwin L.A."/>
            <person name="Pitluck S."/>
            <person name="Liolios K."/>
            <person name="Pagani I."/>
            <person name="Ivanova N."/>
            <person name="Mikhailova N."/>
            <person name="Pati A."/>
            <person name="Chen A."/>
            <person name="Palaniappan K."/>
            <person name="Land M."/>
            <person name="Hauser L."/>
            <person name="Pan C."/>
            <person name="Jeffries C.D."/>
            <person name="Detter J.C."/>
            <person name="Brambilla E.M."/>
            <person name="Rohde M."/>
            <person name="Djao O.D."/>
            <person name="Goker M."/>
            <person name="Sikorski J."/>
            <person name="Tindall B.J."/>
            <person name="Woyke T."/>
            <person name="Bristow J."/>
            <person name="Eisen J.A."/>
            <person name="Markowitz V."/>
            <person name="Hugenholtz P."/>
            <person name="Kyrpides N.C."/>
            <person name="Klenk H.P."/>
            <person name="Mavromatis K."/>
        </authorList>
    </citation>
    <scope>NUCLEOTIDE SEQUENCE [LARGE SCALE GENOMIC DNA]</scope>
    <source>
        <strain evidence="3">ATCC 29530 / DSM 19594 / LMG 11500 / NCIMB 11436 / LSU 4</strain>
    </source>
</reference>
<protein>
    <submittedName>
        <fullName evidence="2">Pyridoxamine 5'-phosphate oxidase-related FMN-binding protein</fullName>
    </submittedName>
</protein>
<feature type="domain" description="General stress protein FMN-binding split barrel" evidence="1">
    <location>
        <begin position="11"/>
        <end position="157"/>
    </location>
</feature>
<evidence type="ECO:0000313" key="2">
    <source>
        <dbReference type="EMBL" id="AEI51592.1"/>
    </source>
</evidence>
<gene>
    <name evidence="2" type="ordered locus">Runsl_5295</name>
</gene>
<keyword evidence="3" id="KW-1185">Reference proteome</keyword>
<evidence type="ECO:0000259" key="1">
    <source>
        <dbReference type="Pfam" id="PF16242"/>
    </source>
</evidence>